<sequence length="207" mass="23275">MTQEFDLNQPIYQAGQSAMSMSNLLAYFVDPNYQRGNLSRISDMHVKIGRPVSFRIDDDLTPVPEGADVTDEVIQYMLGIILNEKHLENLASDEPSDIDSGYEWKDGGVNFRLNVFRDRDGFAFVMRVLSSIIPDIETLGLPSEQIWRDITSLKRGLVLVTGVTGSGKSTTIAGLINHVNRFRKTRIITLEDPVEFIFKSESSMISQ</sequence>
<evidence type="ECO:0000256" key="1">
    <source>
        <dbReference type="ARBA" id="ARBA00006611"/>
    </source>
</evidence>
<dbReference type="GO" id="GO:0016887">
    <property type="term" value="F:ATP hydrolysis activity"/>
    <property type="evidence" value="ECO:0007669"/>
    <property type="project" value="InterPro"/>
</dbReference>
<name>A0A382KVZ2_9ZZZZ</name>
<feature type="non-terminal residue" evidence="3">
    <location>
        <position position="207"/>
    </location>
</feature>
<reference evidence="3" key="1">
    <citation type="submission" date="2018-05" db="EMBL/GenBank/DDBJ databases">
        <authorList>
            <person name="Lanie J.A."/>
            <person name="Ng W.-L."/>
            <person name="Kazmierczak K.M."/>
            <person name="Andrzejewski T.M."/>
            <person name="Davidsen T.M."/>
            <person name="Wayne K.J."/>
            <person name="Tettelin H."/>
            <person name="Glass J.I."/>
            <person name="Rusch D."/>
            <person name="Podicherti R."/>
            <person name="Tsui H.-C.T."/>
            <person name="Winkler M.E."/>
        </authorList>
    </citation>
    <scope>NUCLEOTIDE SEQUENCE</scope>
</reference>
<protein>
    <recommendedName>
        <fullName evidence="2">Bacterial type II secretion system protein E domain-containing protein</fullName>
    </recommendedName>
</protein>
<accession>A0A382KVZ2</accession>
<dbReference type="EMBL" id="UINC01083263">
    <property type="protein sequence ID" value="SVC28798.1"/>
    <property type="molecule type" value="Genomic_DNA"/>
</dbReference>
<organism evidence="3">
    <name type="scientific">marine metagenome</name>
    <dbReference type="NCBI Taxonomy" id="408172"/>
    <lineage>
        <taxon>unclassified sequences</taxon>
        <taxon>metagenomes</taxon>
        <taxon>ecological metagenomes</taxon>
    </lineage>
</organism>
<dbReference type="Pfam" id="PF00437">
    <property type="entry name" value="T2SSE"/>
    <property type="match status" value="1"/>
</dbReference>
<dbReference type="InterPro" id="IPR050921">
    <property type="entry name" value="T4SS_GSP_E_ATPase"/>
</dbReference>
<evidence type="ECO:0000313" key="3">
    <source>
        <dbReference type="EMBL" id="SVC28798.1"/>
    </source>
</evidence>
<dbReference type="SUPFAM" id="SSF52540">
    <property type="entry name" value="P-loop containing nucleoside triphosphate hydrolases"/>
    <property type="match status" value="1"/>
</dbReference>
<dbReference type="PANTHER" id="PTHR30486">
    <property type="entry name" value="TWITCHING MOTILITY PROTEIN PILT"/>
    <property type="match status" value="1"/>
</dbReference>
<proteinExistence type="inferred from homology"/>
<dbReference type="InterPro" id="IPR001482">
    <property type="entry name" value="T2SS/T4SS_dom"/>
</dbReference>
<dbReference type="Gene3D" id="3.40.50.300">
    <property type="entry name" value="P-loop containing nucleotide triphosphate hydrolases"/>
    <property type="match status" value="1"/>
</dbReference>
<feature type="domain" description="Bacterial type II secretion system protein E" evidence="2">
    <location>
        <begin position="51"/>
        <end position="196"/>
    </location>
</feature>
<dbReference type="Gene3D" id="3.30.450.90">
    <property type="match status" value="1"/>
</dbReference>
<evidence type="ECO:0000259" key="2">
    <source>
        <dbReference type="Pfam" id="PF00437"/>
    </source>
</evidence>
<gene>
    <name evidence="3" type="ORF">METZ01_LOCUS281652</name>
</gene>
<dbReference type="AlphaFoldDB" id="A0A382KVZ2"/>
<comment type="similarity">
    <text evidence="1">Belongs to the GSP E family.</text>
</comment>
<dbReference type="InterPro" id="IPR027417">
    <property type="entry name" value="P-loop_NTPase"/>
</dbReference>